<comment type="caution">
    <text evidence="1">The sequence shown here is derived from an EMBL/GenBank/DDBJ whole genome shotgun (WGS) entry which is preliminary data.</text>
</comment>
<gene>
    <name evidence="1" type="ORF">GCM10009710_33710</name>
</gene>
<name>A0ABP4WF20_9ACTN</name>
<accession>A0ABP4WF20</accession>
<dbReference type="EMBL" id="BAAAME010000008">
    <property type="protein sequence ID" value="GAA1751241.1"/>
    <property type="molecule type" value="Genomic_DNA"/>
</dbReference>
<proteinExistence type="predicted"/>
<organism evidence="1 2">
    <name type="scientific">Aeromicrobium alkaliterrae</name>
    <dbReference type="NCBI Taxonomy" id="302168"/>
    <lineage>
        <taxon>Bacteria</taxon>
        <taxon>Bacillati</taxon>
        <taxon>Actinomycetota</taxon>
        <taxon>Actinomycetes</taxon>
        <taxon>Propionibacteriales</taxon>
        <taxon>Nocardioidaceae</taxon>
        <taxon>Aeromicrobium</taxon>
    </lineage>
</organism>
<keyword evidence="1" id="KW-0547">Nucleotide-binding</keyword>
<dbReference type="SUPFAM" id="SSF52540">
    <property type="entry name" value="P-loop containing nucleoside triphosphate hydrolases"/>
    <property type="match status" value="1"/>
</dbReference>
<evidence type="ECO:0000313" key="2">
    <source>
        <dbReference type="Proteomes" id="UP001501057"/>
    </source>
</evidence>
<dbReference type="InterPro" id="IPR027417">
    <property type="entry name" value="P-loop_NTPase"/>
</dbReference>
<keyword evidence="2" id="KW-1185">Reference proteome</keyword>
<sequence length="500" mass="54606">MGTKGRDIGRLLSDFGHELPAAAVAEEAVKEPRLFRPAPRAGRFQRDRGWSASRAPVLQWQMTSEQTPALWPWISTPGLPPTGAQMGIDQLSGAAFYADPMGWVLDDSIPVTNPNIMSFGKPGRGKSATTKAFCLRMMDFGYRTLILGDPKDEYEPLCRAFGVQPFSIGPGMLTRINPLALGPLGQGWDQLDATEAKERSAVVFSRWLTLVRGLVGSQKVGAQHVPFGPSDEVVIKRALETLTGYDRGSTRLKETTIAELWHLLDSPTPELVASTRYESERHFLDETRLLRDALAQLVTGALAGLFDDHTNIDIDWTAPIQSLSLSRLEPLGEEATGIALTCLNSWGRGMRELAAPGDMRVVVRDESWKQLRLGVEAVKSFDADLRLSRRDGDIQFAVAHKPSDLLSAGSAGSQAQNIAKDLLHLVDIKILHGQDQGVANELEQLLGLGQIARNLVTGWGMQGKGRALWGVGDQLYQVQTVLHPAEHQLTFTNENLAGAA</sequence>
<evidence type="ECO:0000313" key="1">
    <source>
        <dbReference type="EMBL" id="GAA1751241.1"/>
    </source>
</evidence>
<dbReference type="Gene3D" id="3.40.50.300">
    <property type="entry name" value="P-loop containing nucleotide triphosphate hydrolases"/>
    <property type="match status" value="2"/>
</dbReference>
<keyword evidence="1" id="KW-0067">ATP-binding</keyword>
<reference evidence="2" key="1">
    <citation type="journal article" date="2019" name="Int. J. Syst. Evol. Microbiol.">
        <title>The Global Catalogue of Microorganisms (GCM) 10K type strain sequencing project: providing services to taxonomists for standard genome sequencing and annotation.</title>
        <authorList>
            <consortium name="The Broad Institute Genomics Platform"/>
            <consortium name="The Broad Institute Genome Sequencing Center for Infectious Disease"/>
            <person name="Wu L."/>
            <person name="Ma J."/>
        </authorList>
    </citation>
    <scope>NUCLEOTIDE SEQUENCE [LARGE SCALE GENOMIC DNA]</scope>
    <source>
        <strain evidence="2">JCM 13518</strain>
    </source>
</reference>
<dbReference type="GO" id="GO:0005524">
    <property type="term" value="F:ATP binding"/>
    <property type="evidence" value="ECO:0007669"/>
    <property type="project" value="UniProtKB-KW"/>
</dbReference>
<dbReference type="RefSeq" id="WP_344203768.1">
    <property type="nucleotide sequence ID" value="NZ_BAAAME010000008.1"/>
</dbReference>
<protein>
    <submittedName>
        <fullName evidence="1">ATP-binding protein</fullName>
    </submittedName>
</protein>
<dbReference type="Proteomes" id="UP001501057">
    <property type="component" value="Unassembled WGS sequence"/>
</dbReference>